<dbReference type="InterPro" id="IPR036259">
    <property type="entry name" value="MFS_trans_sf"/>
</dbReference>
<feature type="transmembrane region" description="Helical" evidence="8">
    <location>
        <begin position="378"/>
        <end position="397"/>
    </location>
</feature>
<feature type="transmembrane region" description="Helical" evidence="8">
    <location>
        <begin position="287"/>
        <end position="308"/>
    </location>
</feature>
<comment type="subcellular location">
    <subcellularLocation>
        <location evidence="1">Endomembrane system</location>
        <topology evidence="1">Multi-pass membrane protein</topology>
    </subcellularLocation>
</comment>
<dbReference type="RefSeq" id="XP_013313780.1">
    <property type="nucleotide sequence ID" value="XM_013458326.1"/>
</dbReference>
<dbReference type="PROSITE" id="PS50850">
    <property type="entry name" value="MFS"/>
    <property type="match status" value="1"/>
</dbReference>
<keyword evidence="3" id="KW-0813">Transport</keyword>
<gene>
    <name evidence="10" type="ORF">PV05_08788</name>
</gene>
<feature type="transmembrane region" description="Helical" evidence="8">
    <location>
        <begin position="141"/>
        <end position="165"/>
    </location>
</feature>
<evidence type="ECO:0000256" key="6">
    <source>
        <dbReference type="ARBA" id="ARBA00023136"/>
    </source>
</evidence>
<accession>A0A0D2BL00</accession>
<feature type="transmembrane region" description="Helical" evidence="8">
    <location>
        <begin position="315"/>
        <end position="335"/>
    </location>
</feature>
<dbReference type="OrthoDB" id="413079at2759"/>
<dbReference type="GO" id="GO:0012505">
    <property type="term" value="C:endomembrane system"/>
    <property type="evidence" value="ECO:0007669"/>
    <property type="project" value="UniProtKB-SubCell"/>
</dbReference>
<evidence type="ECO:0000256" key="7">
    <source>
        <dbReference type="SAM" id="MobiDB-lite"/>
    </source>
</evidence>
<dbReference type="GO" id="GO:0022857">
    <property type="term" value="F:transmembrane transporter activity"/>
    <property type="evidence" value="ECO:0007669"/>
    <property type="project" value="InterPro"/>
</dbReference>
<feature type="region of interest" description="Disordered" evidence="7">
    <location>
        <begin position="1"/>
        <end position="44"/>
    </location>
</feature>
<evidence type="ECO:0000256" key="4">
    <source>
        <dbReference type="ARBA" id="ARBA00022692"/>
    </source>
</evidence>
<keyword evidence="11" id="KW-1185">Reference proteome</keyword>
<name>A0A0D2BL00_9EURO</name>
<dbReference type="SUPFAM" id="SSF103473">
    <property type="entry name" value="MFS general substrate transporter"/>
    <property type="match status" value="1"/>
</dbReference>
<protein>
    <recommendedName>
        <fullName evidence="9">Major facilitator superfamily (MFS) profile domain-containing protein</fullName>
    </recommendedName>
</protein>
<evidence type="ECO:0000256" key="5">
    <source>
        <dbReference type="ARBA" id="ARBA00022989"/>
    </source>
</evidence>
<feature type="domain" description="Major facilitator superfamily (MFS) profile" evidence="9">
    <location>
        <begin position="53"/>
        <end position="432"/>
    </location>
</feature>
<organism evidence="10 11">
    <name type="scientific">Exophiala xenobiotica</name>
    <dbReference type="NCBI Taxonomy" id="348802"/>
    <lineage>
        <taxon>Eukaryota</taxon>
        <taxon>Fungi</taxon>
        <taxon>Dikarya</taxon>
        <taxon>Ascomycota</taxon>
        <taxon>Pezizomycotina</taxon>
        <taxon>Eurotiomycetes</taxon>
        <taxon>Chaetothyriomycetidae</taxon>
        <taxon>Chaetothyriales</taxon>
        <taxon>Herpotrichiellaceae</taxon>
        <taxon>Exophiala</taxon>
    </lineage>
</organism>
<evidence type="ECO:0000256" key="8">
    <source>
        <dbReference type="SAM" id="Phobius"/>
    </source>
</evidence>
<feature type="transmembrane region" description="Helical" evidence="8">
    <location>
        <begin position="87"/>
        <end position="107"/>
    </location>
</feature>
<reference evidence="10 11" key="1">
    <citation type="submission" date="2015-01" db="EMBL/GenBank/DDBJ databases">
        <title>The Genome Sequence of Exophiala xenobiotica CBS118157.</title>
        <authorList>
            <consortium name="The Broad Institute Genomics Platform"/>
            <person name="Cuomo C."/>
            <person name="de Hoog S."/>
            <person name="Gorbushina A."/>
            <person name="Stielow B."/>
            <person name="Teixiera M."/>
            <person name="Abouelleil A."/>
            <person name="Chapman S.B."/>
            <person name="Priest M."/>
            <person name="Young S.K."/>
            <person name="Wortman J."/>
            <person name="Nusbaum C."/>
            <person name="Birren B."/>
        </authorList>
    </citation>
    <scope>NUCLEOTIDE SEQUENCE [LARGE SCALE GENOMIC DNA]</scope>
    <source>
        <strain evidence="10 11">CBS 118157</strain>
    </source>
</reference>
<feature type="transmembrane region" description="Helical" evidence="8">
    <location>
        <begin position="409"/>
        <end position="427"/>
    </location>
</feature>
<keyword evidence="5 8" id="KW-1133">Transmembrane helix</keyword>
<evidence type="ECO:0000313" key="10">
    <source>
        <dbReference type="EMBL" id="KIW53196.1"/>
    </source>
</evidence>
<dbReference type="GO" id="GO:0016020">
    <property type="term" value="C:membrane"/>
    <property type="evidence" value="ECO:0007669"/>
    <property type="project" value="TreeGrafter"/>
</dbReference>
<dbReference type="FunFam" id="1.20.1250.20:FF:000286">
    <property type="entry name" value="MFS efflux transporter"/>
    <property type="match status" value="1"/>
</dbReference>
<dbReference type="HOGENOM" id="CLU_021993_0_0_1"/>
<feature type="compositionally biased region" description="Low complexity" evidence="7">
    <location>
        <begin position="1"/>
        <end position="19"/>
    </location>
</feature>
<feature type="transmembrane region" description="Helical" evidence="8">
    <location>
        <begin position="177"/>
        <end position="196"/>
    </location>
</feature>
<comment type="similarity">
    <text evidence="2">Belongs to the major facilitator superfamily.</text>
</comment>
<dbReference type="InterPro" id="IPR051788">
    <property type="entry name" value="MFS_Transporter"/>
</dbReference>
<evidence type="ECO:0000313" key="11">
    <source>
        <dbReference type="Proteomes" id="UP000054342"/>
    </source>
</evidence>
<dbReference type="EMBL" id="KN847321">
    <property type="protein sequence ID" value="KIW53196.1"/>
    <property type="molecule type" value="Genomic_DNA"/>
</dbReference>
<dbReference type="Gene3D" id="1.20.1250.20">
    <property type="entry name" value="MFS general substrate transporter like domains"/>
    <property type="match status" value="2"/>
</dbReference>
<feature type="transmembrane region" description="Helical" evidence="8">
    <location>
        <begin position="341"/>
        <end position="366"/>
    </location>
</feature>
<dbReference type="GeneID" id="25330696"/>
<feature type="transmembrane region" description="Helical" evidence="8">
    <location>
        <begin position="245"/>
        <end position="267"/>
    </location>
</feature>
<evidence type="ECO:0000256" key="1">
    <source>
        <dbReference type="ARBA" id="ARBA00004127"/>
    </source>
</evidence>
<dbReference type="InterPro" id="IPR020846">
    <property type="entry name" value="MFS_dom"/>
</dbReference>
<sequence>MFFESSSSESAISSEPAAEQQPLLQDGQNRRTVGDGLSGPGLRPKPAEHIALKVVAVMYSWFTTGMHVASVGALLPLIETYYDIKDAAAAVIFLVAVSGYLVGTSLVHTAHVNFGWRGVSILAGIFHVAGGVVLWSQPSYAIILAAYLLVGVGTGFCDSSFCTWAASVREADKISGLIHGSYALGCVTGPIIVAALEKAALGWRSFYLVTLVAFAVEAGAILIAFRHENAAKHWASTCPKESSDIGFAGSWKPIFMCSLYCFVYVGIEASLSGWLTSYMIRNRHMSPSIAALATSLFWVGMVLGRFSLGPLARLAGLRLTVIVFVCTSVGLQVLFRLQASLALSLCLAAGIGFVAGPIFPSGILTMTKRLPKSIHVRAVALTCAIGQLGGAGAPFVIGVVAQTSGIERLFDVVLGLSLTLLLVWLWFSRPLAIDCVDE</sequence>
<evidence type="ECO:0000259" key="9">
    <source>
        <dbReference type="PROSITE" id="PS50850"/>
    </source>
</evidence>
<dbReference type="AlphaFoldDB" id="A0A0D2BL00"/>
<keyword evidence="4 8" id="KW-0812">Transmembrane</keyword>
<keyword evidence="6 8" id="KW-0472">Membrane</keyword>
<proteinExistence type="inferred from homology"/>
<feature type="transmembrane region" description="Helical" evidence="8">
    <location>
        <begin position="50"/>
        <end position="75"/>
    </location>
</feature>
<feature type="transmembrane region" description="Helical" evidence="8">
    <location>
        <begin position="114"/>
        <end position="135"/>
    </location>
</feature>
<dbReference type="PANTHER" id="PTHR23514">
    <property type="entry name" value="BYPASS OF STOP CODON PROTEIN 6"/>
    <property type="match status" value="1"/>
</dbReference>
<dbReference type="Proteomes" id="UP000054342">
    <property type="component" value="Unassembled WGS sequence"/>
</dbReference>
<feature type="transmembrane region" description="Helical" evidence="8">
    <location>
        <begin position="202"/>
        <end position="225"/>
    </location>
</feature>
<dbReference type="PANTHER" id="PTHR23514:SF3">
    <property type="entry name" value="BYPASS OF STOP CODON PROTEIN 6"/>
    <property type="match status" value="1"/>
</dbReference>
<evidence type="ECO:0000256" key="2">
    <source>
        <dbReference type="ARBA" id="ARBA00008335"/>
    </source>
</evidence>
<evidence type="ECO:0000256" key="3">
    <source>
        <dbReference type="ARBA" id="ARBA00022448"/>
    </source>
</evidence>